<sequence>MRNFGKLIPFVFSFLFASITNLYSADVEFFFHPNEFSLGEFAKLEVKAYGDKPFRTLQTNVKRNGVRIRYVGSGTETQIVNFKVSKSQIINFYVDTEQEGNFQLPEITVEYAGKQYSSPPFDFKVSKKTKNLPNSFFKSFPFDLDEPTTEENPEVSFHTNKSVFYKGEPIVGYFVLYYDQYRQPFLERDPNQSISFPFFLSETLRQVTVQIEPEVVRNNVPKKTLVFAKEIYGLTALRSGTYLLGKTKFITGDSLRFNSLQQTIDTKPAKVIVLDLPKNSPLDFNGAIGNFKMYILKSPKQVYVGETAYIEIMIEGEGGFEGITPMLFSNPKIQCINQSKVKNFQQLESGEYGFHSKVKFLYGYQIEKISKENVEPIRFTYFSLAEKKYKTLSVNFPDFQILPKRKTAEVIPPKKEKLELELPFFSLVLLAVLGIFGYVALKKYKLNVETNSFVRMVESFGRKRDFFLIEHLENRGVPKSESIWLTEMISSQTDPSHLFKQLSKKDQIKALHIANKLKPKE</sequence>
<dbReference type="OrthoDB" id="343927at2"/>
<dbReference type="Pfam" id="PF13584">
    <property type="entry name" value="BatD"/>
    <property type="match status" value="1"/>
</dbReference>
<keyword evidence="3" id="KW-1185">Reference proteome</keyword>
<dbReference type="PANTHER" id="PTHR40940:SF2">
    <property type="entry name" value="BATD"/>
    <property type="match status" value="1"/>
</dbReference>
<dbReference type="EMBL" id="BFAZ01000010">
    <property type="protein sequence ID" value="GBF44249.1"/>
    <property type="molecule type" value="Genomic_DNA"/>
</dbReference>
<feature type="transmembrane region" description="Helical" evidence="1">
    <location>
        <begin position="422"/>
        <end position="441"/>
    </location>
</feature>
<name>A0A2P2DI25_9LEPT</name>
<dbReference type="AlphaFoldDB" id="A0A2P2DI25"/>
<dbReference type="Proteomes" id="UP000245206">
    <property type="component" value="Unassembled WGS sequence"/>
</dbReference>
<keyword evidence="1" id="KW-0812">Transmembrane</keyword>
<dbReference type="PANTHER" id="PTHR40940">
    <property type="entry name" value="PROTEIN BATD-RELATED"/>
    <property type="match status" value="1"/>
</dbReference>
<evidence type="ECO:0000313" key="2">
    <source>
        <dbReference type="EMBL" id="GBF44249.1"/>
    </source>
</evidence>
<protein>
    <submittedName>
        <fullName evidence="2">von Willebrand factor A</fullName>
    </submittedName>
</protein>
<evidence type="ECO:0000313" key="3">
    <source>
        <dbReference type="Proteomes" id="UP000245206"/>
    </source>
</evidence>
<dbReference type="InterPro" id="IPR025738">
    <property type="entry name" value="BatD"/>
</dbReference>
<proteinExistence type="predicted"/>
<dbReference type="RefSeq" id="WP_108961207.1">
    <property type="nucleotide sequence ID" value="NZ_BFAZ01000010.1"/>
</dbReference>
<accession>A0A2P2DI25</accession>
<keyword evidence="1" id="KW-1133">Transmembrane helix</keyword>
<keyword evidence="1" id="KW-0472">Membrane</keyword>
<organism evidence="2 3">
    <name type="scientific">Leptospira ellinghausenii</name>
    <dbReference type="NCBI Taxonomy" id="1917822"/>
    <lineage>
        <taxon>Bacteria</taxon>
        <taxon>Pseudomonadati</taxon>
        <taxon>Spirochaetota</taxon>
        <taxon>Spirochaetia</taxon>
        <taxon>Leptospirales</taxon>
        <taxon>Leptospiraceae</taxon>
        <taxon>Leptospira</taxon>
    </lineage>
</organism>
<reference evidence="3" key="1">
    <citation type="journal article" date="2019" name="Microbiol. Immunol.">
        <title>Molecular and phenotypic characterization of Leptospira johnsonii sp. nov., Leptospira ellinghausenii sp. nov. and Leptospira ryugenii sp. nov. isolated from soil and water in Japan.</title>
        <authorList>
            <person name="Masuzawa T."/>
            <person name="Saito M."/>
            <person name="Nakao R."/>
            <person name="Nikaido Y."/>
            <person name="Matsumoto M."/>
            <person name="Ogawa M."/>
            <person name="Yokoyama M."/>
            <person name="Hidaka Y."/>
            <person name="Tomita J."/>
            <person name="Sakakibara K."/>
            <person name="Suzuki K."/>
            <person name="Yasuda S."/>
            <person name="Sato H."/>
            <person name="Yamaguchi M."/>
            <person name="Yoshida S.I."/>
            <person name="Koizumi N."/>
            <person name="Kawamura Y."/>
        </authorList>
    </citation>
    <scope>NUCLEOTIDE SEQUENCE [LARGE SCALE GENOMIC DNA]</scope>
    <source>
        <strain evidence="3">E18</strain>
    </source>
</reference>
<evidence type="ECO:0000256" key="1">
    <source>
        <dbReference type="SAM" id="Phobius"/>
    </source>
</evidence>
<comment type="caution">
    <text evidence="2">The sequence shown here is derived from an EMBL/GenBank/DDBJ whole genome shotgun (WGS) entry which is preliminary data.</text>
</comment>
<gene>
    <name evidence="2" type="primary">batD</name>
    <name evidence="2" type="ORF">LPTSP2_35520</name>
</gene>